<dbReference type="InterPro" id="IPR004372">
    <property type="entry name" value="Ac/propionate_kinase"/>
</dbReference>
<keyword evidence="6" id="KW-0479">Metal-binding</keyword>
<feature type="binding site" evidence="6">
    <location>
        <begin position="281"/>
        <end position="283"/>
    </location>
    <ligand>
        <name>ATP</name>
        <dbReference type="ChEBI" id="CHEBI:30616"/>
    </ligand>
</feature>
<keyword evidence="4 6" id="KW-0418">Kinase</keyword>
<dbReference type="PROSITE" id="PS01075">
    <property type="entry name" value="ACETATE_KINASE_1"/>
    <property type="match status" value="1"/>
</dbReference>
<dbReference type="UniPathway" id="UPA00340">
    <property type="reaction ID" value="UER00458"/>
</dbReference>
<dbReference type="SUPFAM" id="SSF53067">
    <property type="entry name" value="Actin-like ATPase domain"/>
    <property type="match status" value="2"/>
</dbReference>
<comment type="function">
    <text evidence="6">Catalyzes the formation of acetyl phosphate from acetate and ATP. Can also catalyze the reverse reaction.</text>
</comment>
<accession>A0A178TLA0</accession>
<comment type="catalytic activity">
    <reaction evidence="6">
        <text>acetate + ATP = acetyl phosphate + ADP</text>
        <dbReference type="Rhea" id="RHEA:11352"/>
        <dbReference type="ChEBI" id="CHEBI:22191"/>
        <dbReference type="ChEBI" id="CHEBI:30089"/>
        <dbReference type="ChEBI" id="CHEBI:30616"/>
        <dbReference type="ChEBI" id="CHEBI:456216"/>
        <dbReference type="EC" id="2.7.2.1"/>
    </reaction>
</comment>
<comment type="subcellular location">
    <subcellularLocation>
        <location evidence="6">Cytoplasm</location>
    </subcellularLocation>
</comment>
<dbReference type="GO" id="GO:0008776">
    <property type="term" value="F:acetate kinase activity"/>
    <property type="evidence" value="ECO:0007669"/>
    <property type="project" value="UniProtKB-UniRule"/>
</dbReference>
<evidence type="ECO:0000256" key="3">
    <source>
        <dbReference type="ARBA" id="ARBA00022741"/>
    </source>
</evidence>
<comment type="similarity">
    <text evidence="1 6 7">Belongs to the acetokinase family.</text>
</comment>
<organism evidence="8 9">
    <name type="scientific">Anoxybacillus flavithermus</name>
    <dbReference type="NCBI Taxonomy" id="33934"/>
    <lineage>
        <taxon>Bacteria</taxon>
        <taxon>Bacillati</taxon>
        <taxon>Bacillota</taxon>
        <taxon>Bacilli</taxon>
        <taxon>Bacillales</taxon>
        <taxon>Anoxybacillaceae</taxon>
        <taxon>Anoxybacillus</taxon>
    </lineage>
</organism>
<dbReference type="EC" id="2.7.2.1" evidence="6"/>
<feature type="site" description="Transition state stabilizer" evidence="6">
    <location>
        <position position="178"/>
    </location>
</feature>
<comment type="cofactor">
    <cofactor evidence="6">
        <name>Mg(2+)</name>
        <dbReference type="ChEBI" id="CHEBI:18420"/>
    </cofactor>
    <cofactor evidence="6">
        <name>Mn(2+)</name>
        <dbReference type="ChEBI" id="CHEBI:29035"/>
    </cofactor>
    <text evidence="6">Mg(2+). Can also accept Mn(2+).</text>
</comment>
<dbReference type="PRINTS" id="PR00471">
    <property type="entry name" value="ACETATEKNASE"/>
</dbReference>
<dbReference type="PATRIC" id="fig|33934.7.peg.2003"/>
<dbReference type="GO" id="GO:0000287">
    <property type="term" value="F:magnesium ion binding"/>
    <property type="evidence" value="ECO:0007669"/>
    <property type="project" value="UniProtKB-UniRule"/>
</dbReference>
<evidence type="ECO:0000313" key="8">
    <source>
        <dbReference type="EMBL" id="OAO80931.1"/>
    </source>
</evidence>
<feature type="binding site" evidence="6">
    <location>
        <begin position="329"/>
        <end position="333"/>
    </location>
    <ligand>
        <name>ATP</name>
        <dbReference type="ChEBI" id="CHEBI:30616"/>
    </ligand>
</feature>
<dbReference type="InterPro" id="IPR023865">
    <property type="entry name" value="Aliphatic_acid_kinase_CS"/>
</dbReference>
<dbReference type="Pfam" id="PF00871">
    <property type="entry name" value="Acetate_kinase"/>
    <property type="match status" value="1"/>
</dbReference>
<dbReference type="Proteomes" id="UP000078336">
    <property type="component" value="Unassembled WGS sequence"/>
</dbReference>
<keyword evidence="9" id="KW-1185">Reference proteome</keyword>
<name>A0A178TLA0_9BACL</name>
<dbReference type="NCBIfam" id="TIGR00016">
    <property type="entry name" value="ackA"/>
    <property type="match status" value="1"/>
</dbReference>
<dbReference type="PANTHER" id="PTHR21060:SF15">
    <property type="entry name" value="ACETATE KINASE-RELATED"/>
    <property type="match status" value="1"/>
</dbReference>
<feature type="active site" description="Proton donor/acceptor" evidence="6">
    <location>
        <position position="146"/>
    </location>
</feature>
<dbReference type="RefSeq" id="WP_064214062.1">
    <property type="nucleotide sequence ID" value="NZ_LUCQ01000061.1"/>
</dbReference>
<feature type="binding site" evidence="6">
    <location>
        <position position="8"/>
    </location>
    <ligand>
        <name>Mg(2+)</name>
        <dbReference type="ChEBI" id="CHEBI:18420"/>
    </ligand>
</feature>
<evidence type="ECO:0000256" key="2">
    <source>
        <dbReference type="ARBA" id="ARBA00022679"/>
    </source>
</evidence>
<dbReference type="PROSITE" id="PS01076">
    <property type="entry name" value="ACETATE_KINASE_2"/>
    <property type="match status" value="1"/>
</dbReference>
<dbReference type="GO" id="GO:0005524">
    <property type="term" value="F:ATP binding"/>
    <property type="evidence" value="ECO:0007669"/>
    <property type="project" value="UniProtKB-KW"/>
</dbReference>
<evidence type="ECO:0000256" key="1">
    <source>
        <dbReference type="ARBA" id="ARBA00008748"/>
    </source>
</evidence>
<dbReference type="InterPro" id="IPR000890">
    <property type="entry name" value="Aliphatic_acid_kin_short-chain"/>
</dbReference>
<proteinExistence type="inferred from homology"/>
<reference evidence="8 9" key="1">
    <citation type="submission" date="2016-03" db="EMBL/GenBank/DDBJ databases">
        <title>Spore heat resistance.</title>
        <authorList>
            <person name="Boekhorst J."/>
            <person name="Berendsen E.M."/>
            <person name="Wells-Bennik M.H."/>
            <person name="Kuipers O.P."/>
        </authorList>
    </citation>
    <scope>NUCLEOTIDE SEQUENCE [LARGE SCALE GENOMIC DNA]</scope>
    <source>
        <strain evidence="8 9">AF16</strain>
    </source>
</reference>
<dbReference type="EMBL" id="LUCQ01000061">
    <property type="protein sequence ID" value="OAO80931.1"/>
    <property type="molecule type" value="Genomic_DNA"/>
</dbReference>
<feature type="binding site" evidence="6">
    <location>
        <position position="382"/>
    </location>
    <ligand>
        <name>Mg(2+)</name>
        <dbReference type="ChEBI" id="CHEBI:18420"/>
    </ligand>
</feature>
<feature type="binding site" evidence="6">
    <location>
        <position position="15"/>
    </location>
    <ligand>
        <name>ATP</name>
        <dbReference type="ChEBI" id="CHEBI:30616"/>
    </ligand>
</feature>
<feature type="binding site" evidence="6">
    <location>
        <position position="89"/>
    </location>
    <ligand>
        <name>substrate</name>
    </ligand>
</feature>
<feature type="site" description="Transition state stabilizer" evidence="6">
    <location>
        <position position="239"/>
    </location>
</feature>
<comment type="subunit">
    <text evidence="6">Homodimer.</text>
</comment>
<dbReference type="Gene3D" id="3.30.420.40">
    <property type="match status" value="2"/>
</dbReference>
<keyword evidence="5 6" id="KW-0067">ATP-binding</keyword>
<keyword evidence="2 6" id="KW-0808">Transferase</keyword>
<dbReference type="AlphaFoldDB" id="A0A178TLA0"/>
<evidence type="ECO:0000256" key="5">
    <source>
        <dbReference type="ARBA" id="ARBA00022840"/>
    </source>
</evidence>
<dbReference type="PIRSF" id="PIRSF000722">
    <property type="entry name" value="Acetate_prop_kin"/>
    <property type="match status" value="1"/>
</dbReference>
<keyword evidence="6" id="KW-0460">Magnesium</keyword>
<evidence type="ECO:0000256" key="4">
    <source>
        <dbReference type="ARBA" id="ARBA00022777"/>
    </source>
</evidence>
<protein>
    <recommendedName>
        <fullName evidence="6">Acetate kinase</fullName>
        <ecNumber evidence="6">2.7.2.1</ecNumber>
    </recommendedName>
    <alternativeName>
        <fullName evidence="6">Acetokinase</fullName>
    </alternativeName>
</protein>
<evidence type="ECO:0000313" key="9">
    <source>
        <dbReference type="Proteomes" id="UP000078336"/>
    </source>
</evidence>
<keyword evidence="6" id="KW-0963">Cytoplasm</keyword>
<comment type="caution">
    <text evidence="8">The sequence shown here is derived from an EMBL/GenBank/DDBJ whole genome shotgun (WGS) entry which is preliminary data.</text>
</comment>
<gene>
    <name evidence="6" type="primary">ackA</name>
    <name evidence="8" type="ORF">TAF16_0870</name>
</gene>
<feature type="binding site" evidence="6">
    <location>
        <begin position="206"/>
        <end position="210"/>
    </location>
    <ligand>
        <name>ATP</name>
        <dbReference type="ChEBI" id="CHEBI:30616"/>
    </ligand>
</feature>
<evidence type="ECO:0000256" key="6">
    <source>
        <dbReference type="HAMAP-Rule" id="MF_00020"/>
    </source>
</evidence>
<keyword evidence="3 6" id="KW-0547">Nucleotide-binding</keyword>
<dbReference type="OrthoDB" id="9802453at2"/>
<dbReference type="HAMAP" id="MF_00020">
    <property type="entry name" value="Acetate_kinase"/>
    <property type="match status" value="1"/>
</dbReference>
<comment type="pathway">
    <text evidence="6">Metabolic intermediate biosynthesis; acetyl-CoA biosynthesis; acetyl-CoA from acetate: step 1/2.</text>
</comment>
<dbReference type="PANTHER" id="PTHR21060">
    <property type="entry name" value="ACETATE KINASE"/>
    <property type="match status" value="1"/>
</dbReference>
<dbReference type="GO" id="GO:0006085">
    <property type="term" value="P:acetyl-CoA biosynthetic process"/>
    <property type="evidence" value="ECO:0007669"/>
    <property type="project" value="UniProtKB-UniRule"/>
</dbReference>
<dbReference type="InterPro" id="IPR043129">
    <property type="entry name" value="ATPase_NBD"/>
</dbReference>
<evidence type="ECO:0000256" key="7">
    <source>
        <dbReference type="RuleBase" id="RU003835"/>
    </source>
</evidence>
<dbReference type="GO" id="GO:0005737">
    <property type="term" value="C:cytoplasm"/>
    <property type="evidence" value="ECO:0007669"/>
    <property type="project" value="UniProtKB-SubCell"/>
</dbReference>
<sequence>MPKVIAINAGSSSLKFQLFNMPSEEVLTKGVVERIGFEDAIFNITVNGEKIKEVTPIPDHAVAVKMLLDKLIELGIIQSFDEIEGIGHRVVHGGEKFSDSVLITDETLKEIEDLSDLAPLHNPANVVGIKAFREVLPNVPAVAVFDTAFHQTMPEQSFLYSLPYEYYEKFGIRKYGFHGTSHKYVTQRAAELLGRPIEQLRLISCHLGNGASIAAVEGGKSIDTSMGFTPLAGVAMGTRSGNIDPALIPYIMQKTGKTAEEVIDILNKKSGMLGLTGFSSDLRDIEEAASKGDRRAELALEVFAGRIHKYIGSYAARMCGVDAIIFTAGIGENSDVVRAKVLRGLEFMGVYWDPALNKVRGKEAFISYPHSPVKVLVIPTNEEVMIARDVMRLANL</sequence>
<dbReference type="GO" id="GO:0006083">
    <property type="term" value="P:acetate metabolic process"/>
    <property type="evidence" value="ECO:0007669"/>
    <property type="project" value="TreeGrafter"/>
</dbReference>
<dbReference type="CDD" id="cd24010">
    <property type="entry name" value="ASKHA_NBD_AcK_PK"/>
    <property type="match status" value="1"/>
</dbReference>